<dbReference type="GO" id="GO:0046872">
    <property type="term" value="F:metal ion binding"/>
    <property type="evidence" value="ECO:0007669"/>
    <property type="project" value="UniProtKB-KW"/>
</dbReference>
<sequence length="275" mass="30259">MLYGEGIGEAMSATRRRFLLYSAFGLVSAGIGATGYSNTIRTQIEPDKISIKIDGLPASFRGLTIAQLSDMHSSSLSSNELIENGAKAVMAEKPDVIALTGDFITGFWKFKRKYLDRLVEAFGSLSAPMGIYAVPGNHDFWAGPDALKLIVDEFSSKLGVVWLRNRHIMLNKGGEKIALLGVNDYYHTWWIRAAYKGLDHDTIKILLSHNPDINTKVEPHMRIDLILSGHTHGGQVVAPIIGAPWTPCETGQKYRAGLVRDGERQTYISRGLGQT</sequence>
<name>A0A3B1BUW0_9ZZZZ</name>
<gene>
    <name evidence="4" type="ORF">MNBD_NITROSPINAE03-847</name>
</gene>
<dbReference type="PANTHER" id="PTHR31302:SF31">
    <property type="entry name" value="PHOSPHODIESTERASE YAEI"/>
    <property type="match status" value="1"/>
</dbReference>
<dbReference type="PANTHER" id="PTHR31302">
    <property type="entry name" value="TRANSMEMBRANE PROTEIN WITH METALLOPHOSPHOESTERASE DOMAIN-RELATED"/>
    <property type="match status" value="1"/>
</dbReference>
<keyword evidence="1" id="KW-0479">Metal-binding</keyword>
<keyword evidence="2" id="KW-0378">Hydrolase</keyword>
<evidence type="ECO:0000313" key="4">
    <source>
        <dbReference type="EMBL" id="VAX15644.1"/>
    </source>
</evidence>
<dbReference type="InterPro" id="IPR004843">
    <property type="entry name" value="Calcineurin-like_PHP"/>
</dbReference>
<dbReference type="Pfam" id="PF00149">
    <property type="entry name" value="Metallophos"/>
    <property type="match status" value="1"/>
</dbReference>
<dbReference type="AlphaFoldDB" id="A0A3B1BUW0"/>
<dbReference type="SUPFAM" id="SSF56300">
    <property type="entry name" value="Metallo-dependent phosphatases"/>
    <property type="match status" value="1"/>
</dbReference>
<evidence type="ECO:0000259" key="3">
    <source>
        <dbReference type="Pfam" id="PF00149"/>
    </source>
</evidence>
<feature type="domain" description="Calcineurin-like phosphoesterase" evidence="3">
    <location>
        <begin position="64"/>
        <end position="233"/>
    </location>
</feature>
<dbReference type="CDD" id="cd07385">
    <property type="entry name" value="MPP_YkuE_C"/>
    <property type="match status" value="1"/>
</dbReference>
<proteinExistence type="predicted"/>
<dbReference type="InterPro" id="IPR051158">
    <property type="entry name" value="Metallophosphoesterase_sf"/>
</dbReference>
<evidence type="ECO:0000256" key="1">
    <source>
        <dbReference type="ARBA" id="ARBA00022723"/>
    </source>
</evidence>
<organism evidence="4">
    <name type="scientific">hydrothermal vent metagenome</name>
    <dbReference type="NCBI Taxonomy" id="652676"/>
    <lineage>
        <taxon>unclassified sequences</taxon>
        <taxon>metagenomes</taxon>
        <taxon>ecological metagenomes</taxon>
    </lineage>
</organism>
<protein>
    <submittedName>
        <fullName evidence="4">Ser/Thr protein phosphatase family protein</fullName>
    </submittedName>
</protein>
<feature type="non-terminal residue" evidence="4">
    <location>
        <position position="275"/>
    </location>
</feature>
<dbReference type="EMBL" id="UOGB01000027">
    <property type="protein sequence ID" value="VAX15644.1"/>
    <property type="molecule type" value="Genomic_DNA"/>
</dbReference>
<dbReference type="InterPro" id="IPR029052">
    <property type="entry name" value="Metallo-depent_PP-like"/>
</dbReference>
<dbReference type="GO" id="GO:0016020">
    <property type="term" value="C:membrane"/>
    <property type="evidence" value="ECO:0007669"/>
    <property type="project" value="GOC"/>
</dbReference>
<dbReference type="GO" id="GO:0008758">
    <property type="term" value="F:UDP-2,3-diacylglucosamine hydrolase activity"/>
    <property type="evidence" value="ECO:0007669"/>
    <property type="project" value="TreeGrafter"/>
</dbReference>
<dbReference type="Gene3D" id="3.60.21.10">
    <property type="match status" value="1"/>
</dbReference>
<reference evidence="4" key="1">
    <citation type="submission" date="2018-06" db="EMBL/GenBank/DDBJ databases">
        <authorList>
            <person name="Zhirakovskaya E."/>
        </authorList>
    </citation>
    <scope>NUCLEOTIDE SEQUENCE</scope>
</reference>
<dbReference type="GO" id="GO:0009245">
    <property type="term" value="P:lipid A biosynthetic process"/>
    <property type="evidence" value="ECO:0007669"/>
    <property type="project" value="TreeGrafter"/>
</dbReference>
<evidence type="ECO:0000256" key="2">
    <source>
        <dbReference type="ARBA" id="ARBA00022801"/>
    </source>
</evidence>
<accession>A0A3B1BUW0</accession>